<dbReference type="Proteomes" id="UP000319767">
    <property type="component" value="Segment"/>
</dbReference>
<sequence length="83" mass="9984">MILKFIISSRKDIDSVLAKFHEITNYKYDSVYQRFCYKLHCNRMGCYSKTITFRNVQETKLKNMIKKVRGLTIHKIYIQPESD</sequence>
<reference evidence="1" key="1">
    <citation type="journal article" date="2017" name="BMC Genomics">
        <title>Genomic characterization of two novel pathogenic avipoxviruses isolated from pacific shearwaters (Ardenna spp.).</title>
        <authorList>
            <person name="Sarker S."/>
            <person name="Das S."/>
            <person name="Lavers J.L."/>
            <person name="Hutton I."/>
            <person name="Helbig K."/>
            <person name="Imbery J."/>
            <person name="Upton C."/>
            <person name="Raidal S.R."/>
        </authorList>
    </citation>
    <scope>NUCLEOTIDE SEQUENCE [LARGE SCALE GENOMIC DNA]</scope>
    <source>
        <strain evidence="1">SWPV-2</strain>
    </source>
</reference>
<name>A0A1V0QG51_CNPV</name>
<gene>
    <name evidence="1" type="primary">SWPV2-086</name>
</gene>
<protein>
    <submittedName>
        <fullName evidence="1">SWPV2-ORF086</fullName>
    </submittedName>
</protein>
<dbReference type="Pfam" id="PF19240">
    <property type="entry name" value="DUF5890"/>
    <property type="match status" value="1"/>
</dbReference>
<dbReference type="InterPro" id="IPR045408">
    <property type="entry name" value="DUF5890"/>
</dbReference>
<organism evidence="1">
    <name type="scientific">Shearwaterpox virus</name>
    <dbReference type="NCBI Taxonomy" id="1974596"/>
    <lineage>
        <taxon>Viruses</taxon>
        <taxon>Varidnaviria</taxon>
        <taxon>Bamfordvirae</taxon>
        <taxon>Nucleocytoviricota</taxon>
        <taxon>Pokkesviricetes</taxon>
        <taxon>Chitovirales</taxon>
        <taxon>Poxviridae</taxon>
        <taxon>Chordopoxvirinae</taxon>
        <taxon>Avipoxvirus</taxon>
        <taxon>Avipoxvirus canarypox</taxon>
        <taxon>Canarypox virus</taxon>
    </lineage>
</organism>
<proteinExistence type="predicted"/>
<accession>A0A1V0QG51</accession>
<evidence type="ECO:0000313" key="1">
    <source>
        <dbReference type="EMBL" id="ARE67309.1"/>
    </source>
</evidence>
<dbReference type="EMBL" id="KX857215">
    <property type="protein sequence ID" value="ARE67309.1"/>
    <property type="molecule type" value="Genomic_DNA"/>
</dbReference>